<dbReference type="InterPro" id="IPR027788">
    <property type="entry name" value="Alpha/beta-hydrolase_N_dom"/>
</dbReference>
<evidence type="ECO:0000259" key="3">
    <source>
        <dbReference type="Pfam" id="PF10081"/>
    </source>
</evidence>
<sequence length="451" mass="49138">MLGSWWQQVVRDLVGVERAERSFYVLILLLALVVALALVTLGRGIRSLKRRLTRFGSRFAPMPVARVGALVVTVFLIVLVVNGTINRGVLGAAERSGQAADQGTAEGIEQPWEPERSGSPSSLETWDTLGKQGRTFVAIGPTPEQIADVTGTDAPTPIRVYAGRDSAPTISGVADRVVAELERTGAFDRQMLAVVTTTGTGWVNNNVASAFEYVGGGDTAIAAMQYSFLPSPMAFLADRTTPQEAGRELFEAVYQAWSDRPEDARPQLYVFGESLGAYGGMAAFSSGQGLAARVDGALLVGPPNFAQPWKRITEERDPGSYERLPVIDGGRNIRFASDPADTDLPVTWEKGRILFWQHPTDPITWWSSDLLLSRPDWLREPLGPGVDPGMRWLPFVTFWQVTLDMVFATDVPSGYGHTYGSEAVSLWAEIIDPPSWSDEATERARHAMAGQ</sequence>
<protein>
    <submittedName>
        <fullName evidence="5">Membrane protein</fullName>
    </submittedName>
</protein>
<dbReference type="Proteomes" id="UP000641514">
    <property type="component" value="Unassembled WGS sequence"/>
</dbReference>
<comment type="caution">
    <text evidence="5">The sequence shown here is derived from an EMBL/GenBank/DDBJ whole genome shotgun (WGS) entry which is preliminary data.</text>
</comment>
<gene>
    <name evidence="5" type="ORF">GCM10011410_27170</name>
</gene>
<evidence type="ECO:0000313" key="6">
    <source>
        <dbReference type="Proteomes" id="UP000641514"/>
    </source>
</evidence>
<reference evidence="5" key="1">
    <citation type="journal article" date="2014" name="Int. J. Syst. Evol. Microbiol.">
        <title>Complete genome sequence of Corynebacterium casei LMG S-19264T (=DSM 44701T), isolated from a smear-ripened cheese.</title>
        <authorList>
            <consortium name="US DOE Joint Genome Institute (JGI-PGF)"/>
            <person name="Walter F."/>
            <person name="Albersmeier A."/>
            <person name="Kalinowski J."/>
            <person name="Ruckert C."/>
        </authorList>
    </citation>
    <scope>NUCLEOTIDE SEQUENCE</scope>
    <source>
        <strain evidence="5">CGMCC 1.15478</strain>
    </source>
</reference>
<evidence type="ECO:0000256" key="1">
    <source>
        <dbReference type="SAM" id="MobiDB-lite"/>
    </source>
</evidence>
<feature type="domain" description="Alpha/beta-hydrolase catalytic" evidence="3">
    <location>
        <begin position="158"/>
        <end position="443"/>
    </location>
</feature>
<accession>A0A916UH35</accession>
<feature type="domain" description="Alpha/beta-hydrolase N-terminal" evidence="4">
    <location>
        <begin position="3"/>
        <end position="141"/>
    </location>
</feature>
<organism evidence="5 6">
    <name type="scientific">Hoyosella rhizosphaerae</name>
    <dbReference type="NCBI Taxonomy" id="1755582"/>
    <lineage>
        <taxon>Bacteria</taxon>
        <taxon>Bacillati</taxon>
        <taxon>Actinomycetota</taxon>
        <taxon>Actinomycetes</taxon>
        <taxon>Mycobacteriales</taxon>
        <taxon>Hoyosellaceae</taxon>
        <taxon>Hoyosella</taxon>
    </lineage>
</organism>
<keyword evidence="2" id="KW-0812">Transmembrane</keyword>
<feature type="transmembrane region" description="Helical" evidence="2">
    <location>
        <begin position="23"/>
        <end position="42"/>
    </location>
</feature>
<proteinExistence type="predicted"/>
<keyword evidence="2" id="KW-0472">Membrane</keyword>
<dbReference type="Pfam" id="PF15420">
    <property type="entry name" value="Abhydrolase_9_N"/>
    <property type="match status" value="1"/>
</dbReference>
<reference evidence="5" key="2">
    <citation type="submission" date="2020-09" db="EMBL/GenBank/DDBJ databases">
        <authorList>
            <person name="Sun Q."/>
            <person name="Zhou Y."/>
        </authorList>
    </citation>
    <scope>NUCLEOTIDE SEQUENCE</scope>
    <source>
        <strain evidence="5">CGMCC 1.15478</strain>
    </source>
</reference>
<feature type="transmembrane region" description="Helical" evidence="2">
    <location>
        <begin position="63"/>
        <end position="85"/>
    </location>
</feature>
<dbReference type="EMBL" id="BMJH01000003">
    <property type="protein sequence ID" value="GGC72682.1"/>
    <property type="molecule type" value="Genomic_DNA"/>
</dbReference>
<dbReference type="SUPFAM" id="SSF53474">
    <property type="entry name" value="alpha/beta-Hydrolases"/>
    <property type="match status" value="1"/>
</dbReference>
<dbReference type="AlphaFoldDB" id="A0A916UH35"/>
<evidence type="ECO:0000256" key="2">
    <source>
        <dbReference type="SAM" id="Phobius"/>
    </source>
</evidence>
<evidence type="ECO:0000313" key="5">
    <source>
        <dbReference type="EMBL" id="GGC72682.1"/>
    </source>
</evidence>
<name>A0A916UH35_9ACTN</name>
<keyword evidence="2" id="KW-1133">Transmembrane helix</keyword>
<dbReference type="InterPro" id="IPR027787">
    <property type="entry name" value="Alpha/beta-hydrolase_catalytic"/>
</dbReference>
<dbReference type="Pfam" id="PF10081">
    <property type="entry name" value="Abhydrolase_9"/>
    <property type="match status" value="1"/>
</dbReference>
<feature type="region of interest" description="Disordered" evidence="1">
    <location>
        <begin position="96"/>
        <end position="124"/>
    </location>
</feature>
<dbReference type="InterPro" id="IPR029058">
    <property type="entry name" value="AB_hydrolase_fold"/>
</dbReference>
<evidence type="ECO:0000259" key="4">
    <source>
        <dbReference type="Pfam" id="PF15420"/>
    </source>
</evidence>
<keyword evidence="6" id="KW-1185">Reference proteome</keyword>